<comment type="caution">
    <text evidence="1">The sequence shown here is derived from an EMBL/GenBank/DDBJ whole genome shotgun (WGS) entry which is preliminary data.</text>
</comment>
<gene>
    <name evidence="1" type="ORF">JF888_13045</name>
</gene>
<dbReference type="InterPro" id="IPR036983">
    <property type="entry name" value="AIM24_sf"/>
</dbReference>
<dbReference type="NCBIfam" id="TIGR00266">
    <property type="entry name" value="TIGR00266 family protein"/>
    <property type="match status" value="1"/>
</dbReference>
<dbReference type="RefSeq" id="WP_338181165.1">
    <property type="nucleotide sequence ID" value="NZ_JAEKNQ010000053.1"/>
</dbReference>
<dbReference type="EMBL" id="JAEKNQ010000053">
    <property type="protein sequence ID" value="MBJ7604099.1"/>
    <property type="molecule type" value="Genomic_DNA"/>
</dbReference>
<sequence>MDHRIVGTTMPVLEMMLQPGEMVFAESGELSWISMSIGLHTGTSVGGQQGGFMAVMGRALAGATIFMTEYTSQGGPGMVTFCAKLPGQIMPLQLGQGRSYLVHRHGFMCATPGVQLSMGISQRLGAGIFGGTGFRMQRLGGEGLAFVELHGEVVQYDLQAGNTLRIHPGHVALFEESVGFNVTTVPGIRNALFGGGGLFLATLTGPGRIWLQSMSMSHLAHAIAHYLPHEGSGSGVGGLLQGN</sequence>
<dbReference type="PANTHER" id="PTHR43657">
    <property type="entry name" value="TRYPTOPHAN RNA-BINDING ATTENUATOR PROTEIN-LIKE PROTEIN"/>
    <property type="match status" value="1"/>
</dbReference>
<dbReference type="AlphaFoldDB" id="A0A934NEP1"/>
<evidence type="ECO:0000313" key="2">
    <source>
        <dbReference type="Proteomes" id="UP000620075"/>
    </source>
</evidence>
<dbReference type="Gene3D" id="3.60.160.10">
    <property type="entry name" value="Mitochondrial biogenesis AIM24"/>
    <property type="match status" value="1"/>
</dbReference>
<proteinExistence type="predicted"/>
<dbReference type="Pfam" id="PF01987">
    <property type="entry name" value="AIM24"/>
    <property type="match status" value="1"/>
</dbReference>
<dbReference type="SUPFAM" id="SSF51219">
    <property type="entry name" value="TRAP-like"/>
    <property type="match status" value="1"/>
</dbReference>
<name>A0A934NEP1_9BACT</name>
<dbReference type="InterPro" id="IPR016031">
    <property type="entry name" value="Trp_RNA-bd_attenuator-like_dom"/>
</dbReference>
<reference evidence="1 2" key="1">
    <citation type="submission" date="2020-10" db="EMBL/GenBank/DDBJ databases">
        <title>Ca. Dormibacterota MAGs.</title>
        <authorList>
            <person name="Montgomery K."/>
        </authorList>
    </citation>
    <scope>NUCLEOTIDE SEQUENCE [LARGE SCALE GENOMIC DNA]</scope>
    <source>
        <strain evidence="1">SC8811_S16_3</strain>
    </source>
</reference>
<accession>A0A934NEP1</accession>
<organism evidence="1 2">
    <name type="scientific">Candidatus Dormiibacter inghamiae</name>
    <dbReference type="NCBI Taxonomy" id="3127013"/>
    <lineage>
        <taxon>Bacteria</taxon>
        <taxon>Bacillati</taxon>
        <taxon>Candidatus Dormiibacterota</taxon>
        <taxon>Candidatus Dormibacteria</taxon>
        <taxon>Candidatus Dormibacterales</taxon>
        <taxon>Candidatus Dormibacteraceae</taxon>
        <taxon>Candidatus Dormiibacter</taxon>
    </lineage>
</organism>
<dbReference type="PANTHER" id="PTHR43657:SF1">
    <property type="entry name" value="ALTERED INHERITANCE OF MITOCHONDRIA PROTEIN 24, MITOCHONDRIAL"/>
    <property type="match status" value="1"/>
</dbReference>
<evidence type="ECO:0000313" key="1">
    <source>
        <dbReference type="EMBL" id="MBJ7604099.1"/>
    </source>
</evidence>
<dbReference type="Proteomes" id="UP000620075">
    <property type="component" value="Unassembled WGS sequence"/>
</dbReference>
<dbReference type="InterPro" id="IPR002838">
    <property type="entry name" value="AIM24"/>
</dbReference>
<protein>
    <submittedName>
        <fullName evidence="1">TIGR00266 family protein</fullName>
    </submittedName>
</protein>